<dbReference type="GO" id="GO:0003677">
    <property type="term" value="F:DNA binding"/>
    <property type="evidence" value="ECO:0007669"/>
    <property type="project" value="TreeGrafter"/>
</dbReference>
<dbReference type="Proteomes" id="UP000499080">
    <property type="component" value="Unassembled WGS sequence"/>
</dbReference>
<dbReference type="Pfam" id="PF03184">
    <property type="entry name" value="DDE_1"/>
    <property type="match status" value="1"/>
</dbReference>
<dbReference type="InterPro" id="IPR050863">
    <property type="entry name" value="CenT-Element_Derived"/>
</dbReference>
<evidence type="ECO:0000259" key="1">
    <source>
        <dbReference type="Pfam" id="PF03184"/>
    </source>
</evidence>
<dbReference type="AlphaFoldDB" id="A0A4Y2NQ21"/>
<dbReference type="EMBL" id="BGPR01009644">
    <property type="protein sequence ID" value="GBN41381.1"/>
    <property type="molecule type" value="Genomic_DNA"/>
</dbReference>
<dbReference type="PANTHER" id="PTHR19303">
    <property type="entry name" value="TRANSPOSON"/>
    <property type="match status" value="1"/>
</dbReference>
<organism evidence="2 3">
    <name type="scientific">Araneus ventricosus</name>
    <name type="common">Orbweaver spider</name>
    <name type="synonym">Epeira ventricosa</name>
    <dbReference type="NCBI Taxonomy" id="182803"/>
    <lineage>
        <taxon>Eukaryota</taxon>
        <taxon>Metazoa</taxon>
        <taxon>Ecdysozoa</taxon>
        <taxon>Arthropoda</taxon>
        <taxon>Chelicerata</taxon>
        <taxon>Arachnida</taxon>
        <taxon>Araneae</taxon>
        <taxon>Araneomorphae</taxon>
        <taxon>Entelegynae</taxon>
        <taxon>Araneoidea</taxon>
        <taxon>Araneidae</taxon>
        <taxon>Araneus</taxon>
    </lineage>
</organism>
<evidence type="ECO:0000313" key="3">
    <source>
        <dbReference type="Proteomes" id="UP000499080"/>
    </source>
</evidence>
<dbReference type="GO" id="GO:0005634">
    <property type="term" value="C:nucleus"/>
    <property type="evidence" value="ECO:0007669"/>
    <property type="project" value="TreeGrafter"/>
</dbReference>
<evidence type="ECO:0000313" key="2">
    <source>
        <dbReference type="EMBL" id="GBN41381.1"/>
    </source>
</evidence>
<keyword evidence="3" id="KW-1185">Reference proteome</keyword>
<accession>A0A4Y2NQ21</accession>
<dbReference type="PANTHER" id="PTHR19303:SF73">
    <property type="entry name" value="PROTEIN PDC2"/>
    <property type="match status" value="1"/>
</dbReference>
<gene>
    <name evidence="2" type="primary">Jrkl_19</name>
    <name evidence="2" type="ORF">AVEN_53704_1</name>
</gene>
<proteinExistence type="predicted"/>
<reference evidence="2 3" key="1">
    <citation type="journal article" date="2019" name="Sci. Rep.">
        <title>Orb-weaving spider Araneus ventricosus genome elucidates the spidroin gene catalogue.</title>
        <authorList>
            <person name="Kono N."/>
            <person name="Nakamura H."/>
            <person name="Ohtoshi R."/>
            <person name="Moran D.A.P."/>
            <person name="Shinohara A."/>
            <person name="Yoshida Y."/>
            <person name="Fujiwara M."/>
            <person name="Mori M."/>
            <person name="Tomita M."/>
            <person name="Arakawa K."/>
        </authorList>
    </citation>
    <scope>NUCLEOTIDE SEQUENCE [LARGE SCALE GENOMIC DNA]</scope>
</reference>
<comment type="caution">
    <text evidence="2">The sequence shown here is derived from an EMBL/GenBank/DDBJ whole genome shotgun (WGS) entry which is preliminary data.</text>
</comment>
<name>A0A4Y2NQ21_ARAVE</name>
<dbReference type="InterPro" id="IPR004875">
    <property type="entry name" value="DDE_SF_endonuclease_dom"/>
</dbReference>
<dbReference type="OrthoDB" id="6469867at2759"/>
<protein>
    <submittedName>
        <fullName evidence="2">Jerky-like</fullName>
    </submittedName>
</protein>
<sequence>MAAEEFIKEIYDSSENYLPQQVYNCDESGLNFKALPQKNLAYQEESCAPGFKMSKERVTVLACSNTTGDNKLPLMFIGKSKNPRPLKNVNMKLLSVFYRNQKRAWMIVQLFKELFE</sequence>
<feature type="domain" description="DDE-1" evidence="1">
    <location>
        <begin position="55"/>
        <end position="115"/>
    </location>
</feature>